<dbReference type="Proteomes" id="UP000009230">
    <property type="component" value="Chromosome"/>
</dbReference>
<dbReference type="EMBL" id="CP002771">
    <property type="protein sequence ID" value="AEF54587.1"/>
    <property type="molecule type" value="Genomic_DNA"/>
</dbReference>
<feature type="compositionally biased region" description="Polar residues" evidence="1">
    <location>
        <begin position="176"/>
        <end position="186"/>
    </location>
</feature>
<dbReference type="PANTHER" id="PTHR33840">
    <property type="match status" value="1"/>
</dbReference>
<evidence type="ECO:0000259" key="2">
    <source>
        <dbReference type="Pfam" id="PF09994"/>
    </source>
</evidence>
<dbReference type="Pfam" id="PF09994">
    <property type="entry name" value="T6SS_Tle1-like_cat"/>
    <property type="match status" value="1"/>
</dbReference>
<dbReference type="eggNOG" id="COG1388">
    <property type="taxonomic scope" value="Bacteria"/>
</dbReference>
<dbReference type="Gene3D" id="3.10.350.10">
    <property type="entry name" value="LysM domain"/>
    <property type="match status" value="1"/>
</dbReference>
<name>F6CYH8_MARPP</name>
<evidence type="ECO:0000313" key="4">
    <source>
        <dbReference type="Proteomes" id="UP000009230"/>
    </source>
</evidence>
<accession>F6CYH8</accession>
<dbReference type="RefSeq" id="WP_013796062.1">
    <property type="nucleotide sequence ID" value="NC_015559.1"/>
</dbReference>
<gene>
    <name evidence="3" type="ordered locus">Mar181_1546</name>
</gene>
<feature type="region of interest" description="Disordered" evidence="1">
    <location>
        <begin position="423"/>
        <end position="454"/>
    </location>
</feature>
<organism evidence="3 4">
    <name type="scientific">Marinomonas posidonica (strain CECT 7376 / NCIMB 14433 / IVIA-Po-181)</name>
    <dbReference type="NCBI Taxonomy" id="491952"/>
    <lineage>
        <taxon>Bacteria</taxon>
        <taxon>Pseudomonadati</taxon>
        <taxon>Pseudomonadota</taxon>
        <taxon>Gammaproteobacteria</taxon>
        <taxon>Oceanospirillales</taxon>
        <taxon>Oceanospirillaceae</taxon>
        <taxon>Marinomonas</taxon>
    </lineage>
</organism>
<feature type="region of interest" description="Disordered" evidence="1">
    <location>
        <begin position="357"/>
        <end position="380"/>
    </location>
</feature>
<evidence type="ECO:0000313" key="3">
    <source>
        <dbReference type="EMBL" id="AEF54587.1"/>
    </source>
</evidence>
<dbReference type="STRING" id="491952.Mar181_1546"/>
<dbReference type="PANTHER" id="PTHR33840:SF1">
    <property type="entry name" value="TLE1 PHOSPHOLIPASE DOMAIN-CONTAINING PROTEIN"/>
    <property type="match status" value="1"/>
</dbReference>
<feature type="region of interest" description="Disordered" evidence="1">
    <location>
        <begin position="176"/>
        <end position="195"/>
    </location>
</feature>
<dbReference type="OrthoDB" id="4378831at2"/>
<sequence>MAYRLVKLDSLMEIEFSSVEGNLSQVDQNSLKTILPKGIKAADFLEKVASGEWVLTTDSPITPLLLRSTDTQEHPSGWQINPKAQSAFTDTTLAALTQRINMIGQSHSATSATSTGSLHPAIEPNYTPEPVVSDKQTTTTKSLTHEYNIEIAFSNQMPQDPIGFSVSLVDQAGKKSQQNWNASPTEMGSKYSLKTDSDAPRNLTFSVAEKRLGLSLKDVNMVPLGSGTVKDAFVPIMPVVQYGERLGITATGYLYHFQDTRLIQAYQWTEEQGDMGFSPLPALPDNTPYHHVNLALLVYWKINGQVVTDQHLVYRSTPFTQEELDQLSYDWLEQHGVHLDIEAILAVTQSATLARETPNDTKADEPLTTTHTVTVSSSSSQRQSWPEIALQYGVSAKALLDHNPAYQDNPSLLKTGDVLNIPTTSAPKKQWPHYEYPPEAPSTYNNPNNSHYQYGQGKDELNSARHRPIRPLKKHFLSKGLPLVNIQPERILRIGVFFDGTGQNNKNDAYKEDHGDKSRTNIARLFEAYPEKTAESAKIYVSGVGTVDDAWQQPTLIDLGEDETNPSAATGLYDDNGANKKWQILIKELNRIISLLGTDYQTITHIAFDVFGFSRGAALARHFINALMTEGLPDYSKAHHAPADRAHLNAMGRMHPNLLGGVDHDEYHENNNGYYADEKRNASVRFVGLFDTVGSFYWPGNEDNGQFQLTLRPQDVGRAVQICAHHEYRINFPLSSLKTQGQLPANFYEEVFPGAHTDVGGGYPFVEQYAKQGLPERYGAPTQSTYNHELVKVVSYQQQREDLAYQGRLVDFDQAFYNAQQRHQDEWNEECQYTYGQHGKVTFEDGVLYFYRLQPIDASLAGLAQERMKQQAERFGVEWDGDDYNLPKDYKDSPTQTALWPALADLPLGDISASDWQAELPEHCVHRSHDKVIHPGCSDFIEDRVNGIANQAEFKHDQPNTPLNTPNREVYDNE</sequence>
<feature type="compositionally biased region" description="Polar residues" evidence="1">
    <location>
        <begin position="442"/>
        <end position="453"/>
    </location>
</feature>
<keyword evidence="4" id="KW-1185">Reference proteome</keyword>
<evidence type="ECO:0000256" key="1">
    <source>
        <dbReference type="SAM" id="MobiDB-lite"/>
    </source>
</evidence>
<dbReference type="KEGG" id="mpc:Mar181_1546"/>
<proteinExistence type="predicted"/>
<dbReference type="InterPro" id="IPR036779">
    <property type="entry name" value="LysM_dom_sf"/>
</dbReference>
<dbReference type="InterPro" id="IPR018712">
    <property type="entry name" value="Tle1-like_cat"/>
</dbReference>
<feature type="region of interest" description="Disordered" evidence="1">
    <location>
        <begin position="955"/>
        <end position="974"/>
    </location>
</feature>
<dbReference type="HOGENOM" id="CLU_307133_0_0_6"/>
<dbReference type="AlphaFoldDB" id="F6CYH8"/>
<feature type="compositionally biased region" description="Low complexity" evidence="1">
    <location>
        <begin position="368"/>
        <end position="380"/>
    </location>
</feature>
<dbReference type="CDD" id="cd20709">
    <property type="entry name" value="MIX_V"/>
    <property type="match status" value="1"/>
</dbReference>
<feature type="domain" description="T6SS Phospholipase effector Tle1-like catalytic" evidence="2">
    <location>
        <begin position="494"/>
        <end position="764"/>
    </location>
</feature>
<reference evidence="3 4" key="1">
    <citation type="journal article" date="2012" name="Stand. Genomic Sci.">
        <title>Complete genome sequence of Marinomonas posidonica type strain (IVIA-Po-181(T)).</title>
        <authorList>
            <person name="Lucas-Elio P."/>
            <person name="Goodwin L."/>
            <person name="Woyke T."/>
            <person name="Pitluck S."/>
            <person name="Nolan M."/>
            <person name="Kyrpides N.C."/>
            <person name="Detter J.C."/>
            <person name="Copeland A."/>
            <person name="Lu M."/>
            <person name="Bruce D."/>
            <person name="Detter C."/>
            <person name="Tapia R."/>
            <person name="Han S."/>
            <person name="Land M.L."/>
            <person name="Ivanova N."/>
            <person name="Mikhailova N."/>
            <person name="Johnston A.W."/>
            <person name="Sanchez-Amat A."/>
        </authorList>
    </citation>
    <scope>NUCLEOTIDE SEQUENCE [LARGE SCALE GENOMIC DNA]</scope>
    <source>
        <strain evidence="4">CECT 7376 / NCIMB 14433 / IVIA-Po-181</strain>
    </source>
</reference>
<protein>
    <recommendedName>
        <fullName evidence="2">T6SS Phospholipase effector Tle1-like catalytic domain-containing protein</fullName>
    </recommendedName>
</protein>